<evidence type="ECO:0000256" key="1">
    <source>
        <dbReference type="SAM" id="Phobius"/>
    </source>
</evidence>
<keyword evidence="1" id="KW-0472">Membrane</keyword>
<feature type="domain" description="DUF4350" evidence="2">
    <location>
        <begin position="39"/>
        <end position="230"/>
    </location>
</feature>
<dbReference type="RefSeq" id="WP_234860011.1">
    <property type="nucleotide sequence ID" value="NZ_JAKEVZ010000001.1"/>
</dbReference>
<organism evidence="3 4">
    <name type="scientific">Mariniradius sediminis</name>
    <dbReference type="NCBI Taxonomy" id="2909237"/>
    <lineage>
        <taxon>Bacteria</taxon>
        <taxon>Pseudomonadati</taxon>
        <taxon>Bacteroidota</taxon>
        <taxon>Cytophagia</taxon>
        <taxon>Cytophagales</taxon>
        <taxon>Cyclobacteriaceae</taxon>
        <taxon>Mariniradius</taxon>
    </lineage>
</organism>
<protein>
    <submittedName>
        <fullName evidence="3">DUF4350 domain-containing protein</fullName>
    </submittedName>
</protein>
<sequence length="408" mass="46832">MSTGTKILFALISLLILGVLLLIHASPPPIDWSPSYEQNDSRPFGAKVFYDLIKKGDSIWKDVNRPPYEWIEEAPTPATYFFVNQYFDTDPEESEKLLAWVESGGHLFISAADFPDILEDSLGISARIFPEDFSFERTSMLSLEQPMDLPDSILFEEFHLGVYFHWGDSIQVSTLGRIASTASSDTLGAKPNFIQIRRGKGLVTLHAFPEAFSNYFLLDKNNKVYTEQVLGTWDSGQPVFLDQYIKIGKNTNLSPLYLILSNKYLSAAYFTCWILLVLWVVFEGKRRQKAINVIHPPQNKSLEFAKTIASMYLKQPNMTELGHLQIKLFWDYCRTHFLLQMEENKMDGIILLSEKSGVDLELTKATVMKLTELEKRENLGQEDIQHIHQTIEKFKSQQQYGRNLQHAR</sequence>
<dbReference type="EMBL" id="JAKEVZ010000001">
    <property type="protein sequence ID" value="MCF1749865.1"/>
    <property type="molecule type" value="Genomic_DNA"/>
</dbReference>
<dbReference type="InterPro" id="IPR025646">
    <property type="entry name" value="DUF4350"/>
</dbReference>
<accession>A0ABS9BQW0</accession>
<evidence type="ECO:0000313" key="4">
    <source>
        <dbReference type="Proteomes" id="UP001201449"/>
    </source>
</evidence>
<comment type="caution">
    <text evidence="3">The sequence shown here is derived from an EMBL/GenBank/DDBJ whole genome shotgun (WGS) entry which is preliminary data.</text>
</comment>
<dbReference type="Proteomes" id="UP001201449">
    <property type="component" value="Unassembled WGS sequence"/>
</dbReference>
<dbReference type="Pfam" id="PF14258">
    <property type="entry name" value="DUF4350"/>
    <property type="match status" value="1"/>
</dbReference>
<keyword evidence="1" id="KW-1133">Transmembrane helix</keyword>
<evidence type="ECO:0000313" key="3">
    <source>
        <dbReference type="EMBL" id="MCF1749865.1"/>
    </source>
</evidence>
<keyword evidence="1" id="KW-0812">Transmembrane</keyword>
<proteinExistence type="predicted"/>
<keyword evidence="4" id="KW-1185">Reference proteome</keyword>
<gene>
    <name evidence="3" type="ORF">L0U89_02180</name>
</gene>
<feature type="transmembrane region" description="Helical" evidence="1">
    <location>
        <begin position="264"/>
        <end position="282"/>
    </location>
</feature>
<evidence type="ECO:0000259" key="2">
    <source>
        <dbReference type="Pfam" id="PF14258"/>
    </source>
</evidence>
<name>A0ABS9BQW0_9BACT</name>
<reference evidence="3 4" key="1">
    <citation type="submission" date="2022-01" db="EMBL/GenBank/DDBJ databases">
        <title>Mariniradius saccharolyticus sp. nov., isolated from sediment of a river.</title>
        <authorList>
            <person name="Liu H."/>
        </authorList>
    </citation>
    <scope>NUCLEOTIDE SEQUENCE [LARGE SCALE GENOMIC DNA]</scope>
    <source>
        <strain evidence="3 4">RY-2</strain>
    </source>
</reference>